<accession>A0A9X0CJ80</accession>
<dbReference type="Proteomes" id="UP001163046">
    <property type="component" value="Unassembled WGS sequence"/>
</dbReference>
<dbReference type="Pfam" id="PF00155">
    <property type="entry name" value="Aminotran_1_2"/>
    <property type="match status" value="1"/>
</dbReference>
<keyword evidence="4 11" id="KW-0808">Transferase</keyword>
<dbReference type="PANTHER" id="PTHR11751:SF29">
    <property type="entry name" value="ALANINE TRANSAMINASE"/>
    <property type="match status" value="1"/>
</dbReference>
<organism evidence="11 12">
    <name type="scientific">Desmophyllum pertusum</name>
    <dbReference type="NCBI Taxonomy" id="174260"/>
    <lineage>
        <taxon>Eukaryota</taxon>
        <taxon>Metazoa</taxon>
        <taxon>Cnidaria</taxon>
        <taxon>Anthozoa</taxon>
        <taxon>Hexacorallia</taxon>
        <taxon>Scleractinia</taxon>
        <taxon>Caryophylliina</taxon>
        <taxon>Caryophylliidae</taxon>
        <taxon>Desmophyllum</taxon>
    </lineage>
</organism>
<evidence type="ECO:0000256" key="4">
    <source>
        <dbReference type="ARBA" id="ARBA00022679"/>
    </source>
</evidence>
<protein>
    <recommendedName>
        <fullName evidence="8">alanine transaminase</fullName>
        <ecNumber evidence="8">2.6.1.2</ecNumber>
    </recommendedName>
</protein>
<sequence length="111" mass="12882">MVGQILTYDNIRDVIKFCAREKLVLFADEVYQETVFTSEAQFHSCKKVLRDLGPEYNTFQMMSLNSASKGFYGECGLRGAYLELIGFSKQVKQQFRQFISPSISLQRLDRY</sequence>
<dbReference type="GO" id="GO:0030170">
    <property type="term" value="F:pyridoxal phosphate binding"/>
    <property type="evidence" value="ECO:0007669"/>
    <property type="project" value="InterPro"/>
</dbReference>
<dbReference type="SUPFAM" id="SSF53383">
    <property type="entry name" value="PLP-dependent transferases"/>
    <property type="match status" value="1"/>
</dbReference>
<evidence type="ECO:0000256" key="9">
    <source>
        <dbReference type="ARBA" id="ARBA00047412"/>
    </source>
</evidence>
<gene>
    <name evidence="11" type="primary">GPT2_1</name>
    <name evidence="11" type="ORF">OS493_027442</name>
</gene>
<evidence type="ECO:0000256" key="3">
    <source>
        <dbReference type="ARBA" id="ARBA00022576"/>
    </source>
</evidence>
<proteinExistence type="inferred from homology"/>
<dbReference type="InterPro" id="IPR004839">
    <property type="entry name" value="Aminotransferase_I/II_large"/>
</dbReference>
<evidence type="ECO:0000256" key="5">
    <source>
        <dbReference type="ARBA" id="ARBA00022898"/>
    </source>
</evidence>
<dbReference type="InterPro" id="IPR015421">
    <property type="entry name" value="PyrdxlP-dep_Trfase_major"/>
</dbReference>
<keyword evidence="12" id="KW-1185">Reference proteome</keyword>
<comment type="cofactor">
    <cofactor evidence="1">
        <name>pyridoxal 5'-phosphate</name>
        <dbReference type="ChEBI" id="CHEBI:597326"/>
    </cofactor>
</comment>
<name>A0A9X0CJ80_9CNID</name>
<comment type="subunit">
    <text evidence="2">Homodimer.</text>
</comment>
<dbReference type="InterPro" id="IPR045088">
    <property type="entry name" value="ALAT1/2-like"/>
</dbReference>
<dbReference type="PANTHER" id="PTHR11751">
    <property type="entry name" value="ALANINE AMINOTRANSFERASE"/>
    <property type="match status" value="1"/>
</dbReference>
<dbReference type="GO" id="GO:0004021">
    <property type="term" value="F:L-alanine:2-oxoglutarate aminotransferase activity"/>
    <property type="evidence" value="ECO:0007669"/>
    <property type="project" value="UniProtKB-EC"/>
</dbReference>
<evidence type="ECO:0000256" key="6">
    <source>
        <dbReference type="ARBA" id="ARBA00025708"/>
    </source>
</evidence>
<comment type="pathway">
    <text evidence="6">Amino-acid degradation; L-alanine degradation via transaminase pathway; pyruvate from L-alanine: step 1/1.</text>
</comment>
<keyword evidence="5" id="KW-0663">Pyridoxal phosphate</keyword>
<evidence type="ECO:0000256" key="7">
    <source>
        <dbReference type="ARBA" id="ARBA00025785"/>
    </source>
</evidence>
<evidence type="ECO:0000256" key="1">
    <source>
        <dbReference type="ARBA" id="ARBA00001933"/>
    </source>
</evidence>
<dbReference type="OrthoDB" id="1732682at2759"/>
<evidence type="ECO:0000313" key="12">
    <source>
        <dbReference type="Proteomes" id="UP001163046"/>
    </source>
</evidence>
<comment type="similarity">
    <text evidence="7">Belongs to the class-I pyridoxal-phosphate-dependent aminotransferase family. Alanine aminotransferase subfamily.</text>
</comment>
<feature type="domain" description="Aminotransferase class I/classII large" evidence="10">
    <location>
        <begin position="1"/>
        <end position="104"/>
    </location>
</feature>
<dbReference type="AlphaFoldDB" id="A0A9X0CJ80"/>
<dbReference type="InterPro" id="IPR015424">
    <property type="entry name" value="PyrdxlP-dep_Trfase"/>
</dbReference>
<comment type="catalytic activity">
    <reaction evidence="9">
        <text>L-alanine + 2-oxoglutarate = pyruvate + L-glutamate</text>
        <dbReference type="Rhea" id="RHEA:19453"/>
        <dbReference type="ChEBI" id="CHEBI:15361"/>
        <dbReference type="ChEBI" id="CHEBI:16810"/>
        <dbReference type="ChEBI" id="CHEBI:29985"/>
        <dbReference type="ChEBI" id="CHEBI:57972"/>
        <dbReference type="EC" id="2.6.1.2"/>
    </reaction>
</comment>
<comment type="caution">
    <text evidence="11">The sequence shown here is derived from an EMBL/GenBank/DDBJ whole genome shotgun (WGS) entry which is preliminary data.</text>
</comment>
<dbReference type="Gene3D" id="3.40.640.10">
    <property type="entry name" value="Type I PLP-dependent aspartate aminotransferase-like (Major domain)"/>
    <property type="match status" value="1"/>
</dbReference>
<evidence type="ECO:0000256" key="2">
    <source>
        <dbReference type="ARBA" id="ARBA00011738"/>
    </source>
</evidence>
<evidence type="ECO:0000256" key="8">
    <source>
        <dbReference type="ARBA" id="ARBA00026106"/>
    </source>
</evidence>
<evidence type="ECO:0000259" key="10">
    <source>
        <dbReference type="Pfam" id="PF00155"/>
    </source>
</evidence>
<keyword evidence="3 11" id="KW-0032">Aminotransferase</keyword>
<reference evidence="11" key="1">
    <citation type="submission" date="2023-01" db="EMBL/GenBank/DDBJ databases">
        <title>Genome assembly of the deep-sea coral Lophelia pertusa.</title>
        <authorList>
            <person name="Herrera S."/>
            <person name="Cordes E."/>
        </authorList>
    </citation>
    <scope>NUCLEOTIDE SEQUENCE</scope>
    <source>
        <strain evidence="11">USNM1676648</strain>
        <tissue evidence="11">Polyp</tissue>
    </source>
</reference>
<evidence type="ECO:0000313" key="11">
    <source>
        <dbReference type="EMBL" id="KAJ7356044.1"/>
    </source>
</evidence>
<dbReference type="EMBL" id="MU827326">
    <property type="protein sequence ID" value="KAJ7356044.1"/>
    <property type="molecule type" value="Genomic_DNA"/>
</dbReference>
<dbReference type="EC" id="2.6.1.2" evidence="8"/>